<evidence type="ECO:0000256" key="8">
    <source>
        <dbReference type="SAM" id="Phobius"/>
    </source>
</evidence>
<evidence type="ECO:0000313" key="10">
    <source>
        <dbReference type="Proteomes" id="UP000316626"/>
    </source>
</evidence>
<organism evidence="9 10">
    <name type="scientific">Psychrobacillus vulpis</name>
    <dbReference type="NCBI Taxonomy" id="2325572"/>
    <lineage>
        <taxon>Bacteria</taxon>
        <taxon>Bacillati</taxon>
        <taxon>Bacillota</taxon>
        <taxon>Bacilli</taxon>
        <taxon>Bacillales</taxon>
        <taxon>Bacillaceae</taxon>
        <taxon>Psychrobacillus</taxon>
    </lineage>
</organism>
<dbReference type="GO" id="GO:0016020">
    <property type="term" value="C:membrane"/>
    <property type="evidence" value="ECO:0007669"/>
    <property type="project" value="UniProtKB-SubCell"/>
</dbReference>
<dbReference type="AlphaFoldDB" id="A0A544TNI3"/>
<keyword evidence="10" id="KW-1185">Reference proteome</keyword>
<dbReference type="OrthoDB" id="2078716at2"/>
<dbReference type="GO" id="GO:0009847">
    <property type="term" value="P:spore germination"/>
    <property type="evidence" value="ECO:0007669"/>
    <property type="project" value="InterPro"/>
</dbReference>
<gene>
    <name evidence="9" type="ORF">FG384_14390</name>
</gene>
<dbReference type="Gene3D" id="1.20.1740.10">
    <property type="entry name" value="Amino acid/polyamine transporter I"/>
    <property type="match status" value="1"/>
</dbReference>
<evidence type="ECO:0000256" key="5">
    <source>
        <dbReference type="ARBA" id="ARBA00022692"/>
    </source>
</evidence>
<dbReference type="RefSeq" id="WP_142643304.1">
    <property type="nucleotide sequence ID" value="NZ_VDGI01000017.1"/>
</dbReference>
<evidence type="ECO:0000256" key="1">
    <source>
        <dbReference type="ARBA" id="ARBA00004141"/>
    </source>
</evidence>
<feature type="transmembrane region" description="Helical" evidence="8">
    <location>
        <begin position="146"/>
        <end position="166"/>
    </location>
</feature>
<evidence type="ECO:0000256" key="3">
    <source>
        <dbReference type="ARBA" id="ARBA00022448"/>
    </source>
</evidence>
<dbReference type="EMBL" id="VDGI01000017">
    <property type="protein sequence ID" value="TQR19008.1"/>
    <property type="molecule type" value="Genomic_DNA"/>
</dbReference>
<feature type="transmembrane region" description="Helical" evidence="8">
    <location>
        <begin position="217"/>
        <end position="242"/>
    </location>
</feature>
<evidence type="ECO:0000256" key="4">
    <source>
        <dbReference type="ARBA" id="ARBA00022544"/>
    </source>
</evidence>
<dbReference type="PANTHER" id="PTHR34975:SF2">
    <property type="entry name" value="SPORE GERMINATION PROTEIN A2"/>
    <property type="match status" value="1"/>
</dbReference>
<evidence type="ECO:0000256" key="2">
    <source>
        <dbReference type="ARBA" id="ARBA00007998"/>
    </source>
</evidence>
<sequence length="365" mass="40695">MGKFVISVRQFMVILILYGVGTSILNIPASITGEAKQDAWISSILGVVISLLIIKLYITVGNLAPNLSLVEIYEQILGKWIGKLVSLTFIIVTLLAAGELVFYVSNFMRTEIIPETPAYAINILFVLVIVYATYLGIETFARSAEILFPFFVLLFIIFVVLISPQIDFHNVQPVLEVGAKPLISSTFIFISGFSLPLFVLLMLFPSIINENKDSGKAFYLGTIIAGIILIIVIALPILVLGAETTSQRTFPSYALAQRISIGNFLERIEVIMGFMWIITIFIRTIMYFYASVIGLTQILKLQDYRSIVLPLGMILVVLSLIVHPNIIHSNLYDKEIWPILALIHGLFLPLLLIVVAKVRNSFKPK</sequence>
<feature type="transmembrane region" description="Helical" evidence="8">
    <location>
        <begin position="336"/>
        <end position="356"/>
    </location>
</feature>
<keyword evidence="3" id="KW-0813">Transport</keyword>
<feature type="transmembrane region" description="Helical" evidence="8">
    <location>
        <begin position="39"/>
        <end position="63"/>
    </location>
</feature>
<evidence type="ECO:0000256" key="7">
    <source>
        <dbReference type="ARBA" id="ARBA00023136"/>
    </source>
</evidence>
<feature type="transmembrane region" description="Helical" evidence="8">
    <location>
        <begin position="116"/>
        <end position="134"/>
    </location>
</feature>
<accession>A0A544TNI3</accession>
<feature type="transmembrane region" description="Helical" evidence="8">
    <location>
        <begin position="186"/>
        <end position="205"/>
    </location>
</feature>
<feature type="transmembrane region" description="Helical" evidence="8">
    <location>
        <begin position="12"/>
        <end position="33"/>
    </location>
</feature>
<evidence type="ECO:0000256" key="6">
    <source>
        <dbReference type="ARBA" id="ARBA00022989"/>
    </source>
</evidence>
<keyword evidence="5 8" id="KW-0812">Transmembrane</keyword>
<keyword evidence="7 8" id="KW-0472">Membrane</keyword>
<dbReference type="NCBIfam" id="TIGR00912">
    <property type="entry name" value="2A0309"/>
    <property type="match status" value="1"/>
</dbReference>
<feature type="transmembrane region" description="Helical" evidence="8">
    <location>
        <begin position="274"/>
        <end position="295"/>
    </location>
</feature>
<keyword evidence="6 8" id="KW-1133">Transmembrane helix</keyword>
<evidence type="ECO:0000313" key="9">
    <source>
        <dbReference type="EMBL" id="TQR19008.1"/>
    </source>
</evidence>
<dbReference type="PANTHER" id="PTHR34975">
    <property type="entry name" value="SPORE GERMINATION PROTEIN A2"/>
    <property type="match status" value="1"/>
</dbReference>
<comment type="caution">
    <text evidence="9">The sequence shown here is derived from an EMBL/GenBank/DDBJ whole genome shotgun (WGS) entry which is preliminary data.</text>
</comment>
<dbReference type="Proteomes" id="UP000316626">
    <property type="component" value="Unassembled WGS sequence"/>
</dbReference>
<proteinExistence type="inferred from homology"/>
<comment type="similarity">
    <text evidence="2">Belongs to the amino acid-polyamine-organocation (APC) superfamily. Spore germination protein (SGP) (TC 2.A.3.9) family.</text>
</comment>
<feature type="transmembrane region" description="Helical" evidence="8">
    <location>
        <begin position="84"/>
        <end position="104"/>
    </location>
</feature>
<name>A0A544TNI3_9BACI</name>
<dbReference type="Pfam" id="PF03845">
    <property type="entry name" value="Spore_permease"/>
    <property type="match status" value="1"/>
</dbReference>
<keyword evidence="4" id="KW-0309">Germination</keyword>
<reference evidence="9 10" key="1">
    <citation type="submission" date="2019-06" db="EMBL/GenBank/DDBJ databases">
        <title>Psychrobacillus vulpis sp. nov., a new species isolated from feces of a red fox that inhabits in The Tablas de Daimiel Natural Park, Albacete, Spain.</title>
        <authorList>
            <person name="Rodriguez M."/>
            <person name="Reina J.C."/>
            <person name="Bejar V."/>
            <person name="Llamas I."/>
        </authorList>
    </citation>
    <scope>NUCLEOTIDE SEQUENCE [LARGE SCALE GENOMIC DNA]</scope>
    <source>
        <strain evidence="9 10">Z8</strain>
    </source>
</reference>
<feature type="transmembrane region" description="Helical" evidence="8">
    <location>
        <begin position="307"/>
        <end position="324"/>
    </location>
</feature>
<protein>
    <submittedName>
        <fullName evidence="9">Spore gernimation protein</fullName>
    </submittedName>
</protein>
<dbReference type="InterPro" id="IPR004761">
    <property type="entry name" value="Spore_GerAB"/>
</dbReference>
<comment type="subcellular location">
    <subcellularLocation>
        <location evidence="1">Membrane</location>
        <topology evidence="1">Multi-pass membrane protein</topology>
    </subcellularLocation>
</comment>